<dbReference type="Proteomes" id="UP000235965">
    <property type="component" value="Unassembled WGS sequence"/>
</dbReference>
<evidence type="ECO:0000313" key="1">
    <source>
        <dbReference type="EMBL" id="PNF15038.1"/>
    </source>
</evidence>
<evidence type="ECO:0000313" key="2">
    <source>
        <dbReference type="Proteomes" id="UP000235965"/>
    </source>
</evidence>
<dbReference type="AlphaFoldDB" id="A0A2J7PFD4"/>
<accession>A0A2J7PFD4</accession>
<sequence>MELGLEANTQATKYTLQSSHKNAGQNHGIKTGNRCFENVAQFRYLEKTVTNQNLLQEEIKRRLNSGNASYITCIIRMIKSRRMRLADHVARMGKTRNAYRILVGKPEGKRSQGRPRCRWVNNIRMDLRERGWDGMDWIDLAQCRDQWRALVNEVMNLRVP</sequence>
<proteinExistence type="predicted"/>
<reference evidence="1 2" key="1">
    <citation type="submission" date="2017-12" db="EMBL/GenBank/DDBJ databases">
        <title>Hemimetabolous genomes reveal molecular basis of termite eusociality.</title>
        <authorList>
            <person name="Harrison M.C."/>
            <person name="Jongepier E."/>
            <person name="Robertson H.M."/>
            <person name="Arning N."/>
            <person name="Bitard-Feildel T."/>
            <person name="Chao H."/>
            <person name="Childers C.P."/>
            <person name="Dinh H."/>
            <person name="Doddapaneni H."/>
            <person name="Dugan S."/>
            <person name="Gowin J."/>
            <person name="Greiner C."/>
            <person name="Han Y."/>
            <person name="Hu H."/>
            <person name="Hughes D.S.T."/>
            <person name="Huylmans A.-K."/>
            <person name="Kemena C."/>
            <person name="Kremer L.P.M."/>
            <person name="Lee S.L."/>
            <person name="Lopez-Ezquerra A."/>
            <person name="Mallet L."/>
            <person name="Monroy-Kuhn J.M."/>
            <person name="Moser A."/>
            <person name="Murali S.C."/>
            <person name="Muzny D.M."/>
            <person name="Otani S."/>
            <person name="Piulachs M.-D."/>
            <person name="Poelchau M."/>
            <person name="Qu J."/>
            <person name="Schaub F."/>
            <person name="Wada-Katsumata A."/>
            <person name="Worley K.C."/>
            <person name="Xie Q."/>
            <person name="Ylla G."/>
            <person name="Poulsen M."/>
            <person name="Gibbs R.A."/>
            <person name="Schal C."/>
            <person name="Richards S."/>
            <person name="Belles X."/>
            <person name="Korb J."/>
            <person name="Bornberg-Bauer E."/>
        </authorList>
    </citation>
    <scope>NUCLEOTIDE SEQUENCE [LARGE SCALE GENOMIC DNA]</scope>
    <source>
        <tissue evidence="1">Whole body</tissue>
    </source>
</reference>
<protein>
    <submittedName>
        <fullName evidence="1">Uncharacterized protein</fullName>
    </submittedName>
</protein>
<name>A0A2J7PFD4_9NEOP</name>
<dbReference type="InParanoid" id="A0A2J7PFD4"/>
<dbReference type="EMBL" id="NEVH01025672">
    <property type="protein sequence ID" value="PNF15038.1"/>
    <property type="molecule type" value="Genomic_DNA"/>
</dbReference>
<keyword evidence="2" id="KW-1185">Reference proteome</keyword>
<comment type="caution">
    <text evidence="1">The sequence shown here is derived from an EMBL/GenBank/DDBJ whole genome shotgun (WGS) entry which is preliminary data.</text>
</comment>
<organism evidence="1 2">
    <name type="scientific">Cryptotermes secundus</name>
    <dbReference type="NCBI Taxonomy" id="105785"/>
    <lineage>
        <taxon>Eukaryota</taxon>
        <taxon>Metazoa</taxon>
        <taxon>Ecdysozoa</taxon>
        <taxon>Arthropoda</taxon>
        <taxon>Hexapoda</taxon>
        <taxon>Insecta</taxon>
        <taxon>Pterygota</taxon>
        <taxon>Neoptera</taxon>
        <taxon>Polyneoptera</taxon>
        <taxon>Dictyoptera</taxon>
        <taxon>Blattodea</taxon>
        <taxon>Blattoidea</taxon>
        <taxon>Termitoidae</taxon>
        <taxon>Kalotermitidae</taxon>
        <taxon>Cryptotermitinae</taxon>
        <taxon>Cryptotermes</taxon>
    </lineage>
</organism>
<gene>
    <name evidence="1" type="ORF">B7P43_G16981</name>
</gene>